<proteinExistence type="predicted"/>
<dbReference type="KEGG" id="dpx:DAPPUDRAFT_106924"/>
<protein>
    <submittedName>
        <fullName evidence="3">Uncharacterized protein</fullName>
    </submittedName>
</protein>
<organism evidence="3 4">
    <name type="scientific">Daphnia pulex</name>
    <name type="common">Water flea</name>
    <dbReference type="NCBI Taxonomy" id="6669"/>
    <lineage>
        <taxon>Eukaryota</taxon>
        <taxon>Metazoa</taxon>
        <taxon>Ecdysozoa</taxon>
        <taxon>Arthropoda</taxon>
        <taxon>Crustacea</taxon>
        <taxon>Branchiopoda</taxon>
        <taxon>Diplostraca</taxon>
        <taxon>Cladocera</taxon>
        <taxon>Anomopoda</taxon>
        <taxon>Daphniidae</taxon>
        <taxon>Daphnia</taxon>
    </lineage>
</organism>
<keyword evidence="4" id="KW-1185">Reference proteome</keyword>
<evidence type="ECO:0000313" key="3">
    <source>
        <dbReference type="EMBL" id="EFX76400.1"/>
    </source>
</evidence>
<evidence type="ECO:0000256" key="1">
    <source>
        <dbReference type="SAM" id="MobiDB-lite"/>
    </source>
</evidence>
<dbReference type="AlphaFoldDB" id="E9GVE4"/>
<accession>E9GVE4</accession>
<dbReference type="Proteomes" id="UP000000305">
    <property type="component" value="Unassembled WGS sequence"/>
</dbReference>
<name>E9GVE4_DAPPU</name>
<gene>
    <name evidence="3" type="ORF">DAPPUDRAFT_106924</name>
</gene>
<feature type="compositionally biased region" description="Low complexity" evidence="1">
    <location>
        <begin position="195"/>
        <end position="212"/>
    </location>
</feature>
<reference evidence="3 4" key="1">
    <citation type="journal article" date="2011" name="Science">
        <title>The ecoresponsive genome of Daphnia pulex.</title>
        <authorList>
            <person name="Colbourne J.K."/>
            <person name="Pfrender M.E."/>
            <person name="Gilbert D."/>
            <person name="Thomas W.K."/>
            <person name="Tucker A."/>
            <person name="Oakley T.H."/>
            <person name="Tokishita S."/>
            <person name="Aerts A."/>
            <person name="Arnold G.J."/>
            <person name="Basu M.K."/>
            <person name="Bauer D.J."/>
            <person name="Caceres C.E."/>
            <person name="Carmel L."/>
            <person name="Casola C."/>
            <person name="Choi J.H."/>
            <person name="Detter J.C."/>
            <person name="Dong Q."/>
            <person name="Dusheyko S."/>
            <person name="Eads B.D."/>
            <person name="Frohlich T."/>
            <person name="Geiler-Samerotte K.A."/>
            <person name="Gerlach D."/>
            <person name="Hatcher P."/>
            <person name="Jogdeo S."/>
            <person name="Krijgsveld J."/>
            <person name="Kriventseva E.V."/>
            <person name="Kultz D."/>
            <person name="Laforsch C."/>
            <person name="Lindquist E."/>
            <person name="Lopez J."/>
            <person name="Manak J.R."/>
            <person name="Muller J."/>
            <person name="Pangilinan J."/>
            <person name="Patwardhan R.P."/>
            <person name="Pitluck S."/>
            <person name="Pritham E.J."/>
            <person name="Rechtsteiner A."/>
            <person name="Rho M."/>
            <person name="Rogozin I.B."/>
            <person name="Sakarya O."/>
            <person name="Salamov A."/>
            <person name="Schaack S."/>
            <person name="Shapiro H."/>
            <person name="Shiga Y."/>
            <person name="Skalitzky C."/>
            <person name="Smith Z."/>
            <person name="Souvorov A."/>
            <person name="Sung W."/>
            <person name="Tang Z."/>
            <person name="Tsuchiya D."/>
            <person name="Tu H."/>
            <person name="Vos H."/>
            <person name="Wang M."/>
            <person name="Wolf Y.I."/>
            <person name="Yamagata H."/>
            <person name="Yamada T."/>
            <person name="Ye Y."/>
            <person name="Shaw J.R."/>
            <person name="Andrews J."/>
            <person name="Crease T.J."/>
            <person name="Tang H."/>
            <person name="Lucas S.M."/>
            <person name="Robertson H.M."/>
            <person name="Bork P."/>
            <person name="Koonin E.V."/>
            <person name="Zdobnov E.M."/>
            <person name="Grigoriev I.V."/>
            <person name="Lynch M."/>
            <person name="Boore J.L."/>
        </authorList>
    </citation>
    <scope>NUCLEOTIDE SEQUENCE [LARGE SCALE GENOMIC DNA]</scope>
</reference>
<evidence type="ECO:0000256" key="2">
    <source>
        <dbReference type="SAM" id="Phobius"/>
    </source>
</evidence>
<keyword evidence="2" id="KW-0812">Transmembrane</keyword>
<sequence length="212" mass="22237">MAVCNQFINLLTLVFIGTLPSITCVGSAAVLMAPPASRTLANMTVTKVVTATQATTTTQSVEPSAGLQVPEESLGHEVRAGVWIIPVVRRLPAAVEAIESSLDDDGIRSSAEAIRSSDPHLFSALLSSLLSGWQFPTIAVVTVTRTVYTATSTATLFTSTSVHTLLSAASCLPADFVACPGSSDWEMEEEEEARPTPSSSTDDPDLPSTDVL</sequence>
<keyword evidence="2" id="KW-1133">Transmembrane helix</keyword>
<feature type="transmembrane region" description="Helical" evidence="2">
    <location>
        <begin position="6"/>
        <end position="33"/>
    </location>
</feature>
<dbReference type="OrthoDB" id="10579876at2759"/>
<evidence type="ECO:0000313" key="4">
    <source>
        <dbReference type="Proteomes" id="UP000000305"/>
    </source>
</evidence>
<keyword evidence="2" id="KW-0472">Membrane</keyword>
<dbReference type="InParanoid" id="E9GVE4"/>
<dbReference type="EMBL" id="GL732568">
    <property type="protein sequence ID" value="EFX76400.1"/>
    <property type="molecule type" value="Genomic_DNA"/>
</dbReference>
<feature type="region of interest" description="Disordered" evidence="1">
    <location>
        <begin position="182"/>
        <end position="212"/>
    </location>
</feature>
<dbReference type="HOGENOM" id="CLU_1300802_0_0_1"/>